<dbReference type="Proteomes" id="UP000244161">
    <property type="component" value="Unassembled WGS sequence"/>
</dbReference>
<dbReference type="OrthoDB" id="2366010at2"/>
<dbReference type="PANTHER" id="PTHR42756:SF1">
    <property type="entry name" value="TRANSCRIPTIONAL REPRESSOR OF EMRAB OPERON"/>
    <property type="match status" value="1"/>
</dbReference>
<dbReference type="PROSITE" id="PS50995">
    <property type="entry name" value="HTH_MARR_2"/>
    <property type="match status" value="1"/>
</dbReference>
<comment type="caution">
    <text evidence="5">The sequence shown here is derived from an EMBL/GenBank/DDBJ whole genome shotgun (WGS) entry which is preliminary data.</text>
</comment>
<dbReference type="GO" id="GO:0003677">
    <property type="term" value="F:DNA binding"/>
    <property type="evidence" value="ECO:0007669"/>
    <property type="project" value="UniProtKB-KW"/>
</dbReference>
<proteinExistence type="predicted"/>
<dbReference type="InterPro" id="IPR036390">
    <property type="entry name" value="WH_DNA-bd_sf"/>
</dbReference>
<dbReference type="InterPro" id="IPR000835">
    <property type="entry name" value="HTH_MarR-typ"/>
</dbReference>
<sequence length="137" mass="16146">MNLREISRLLYQIKLTNQEINTLFEKETGFSLTRYEMLMFLKDKGTCSQNQIQTEMKIDSAAITRHLKILEQKGYVIRKRNIENNREVFVQLSEKAIQDLEACGKEHDQEKSFLSLSLSDEEAEQLSQLLNKLYLKR</sequence>
<dbReference type="SMART" id="SM00347">
    <property type="entry name" value="HTH_MARR"/>
    <property type="match status" value="1"/>
</dbReference>
<evidence type="ECO:0000256" key="1">
    <source>
        <dbReference type="ARBA" id="ARBA00023015"/>
    </source>
</evidence>
<evidence type="ECO:0000313" key="5">
    <source>
        <dbReference type="EMBL" id="PTQ83260.1"/>
    </source>
</evidence>
<keyword evidence="1" id="KW-0805">Transcription regulation</keyword>
<dbReference type="InterPro" id="IPR036388">
    <property type="entry name" value="WH-like_DNA-bd_sf"/>
</dbReference>
<organism evidence="5 6">
    <name type="scientific">Trichococcus patagoniensis</name>
    <dbReference type="NCBI Taxonomy" id="382641"/>
    <lineage>
        <taxon>Bacteria</taxon>
        <taxon>Bacillati</taxon>
        <taxon>Bacillota</taxon>
        <taxon>Bacilli</taxon>
        <taxon>Lactobacillales</taxon>
        <taxon>Carnobacteriaceae</taxon>
        <taxon>Trichococcus</taxon>
    </lineage>
</organism>
<dbReference type="Gene3D" id="1.10.10.10">
    <property type="entry name" value="Winged helix-like DNA-binding domain superfamily/Winged helix DNA-binding domain"/>
    <property type="match status" value="1"/>
</dbReference>
<keyword evidence="3" id="KW-0804">Transcription</keyword>
<dbReference type="Pfam" id="PF01047">
    <property type="entry name" value="MarR"/>
    <property type="match status" value="1"/>
</dbReference>
<feature type="domain" description="HTH marR-type" evidence="4">
    <location>
        <begin position="1"/>
        <end position="135"/>
    </location>
</feature>
<dbReference type="AlphaFoldDB" id="A0A2T5IHF4"/>
<evidence type="ECO:0000313" key="6">
    <source>
        <dbReference type="Proteomes" id="UP000244161"/>
    </source>
</evidence>
<dbReference type="CDD" id="cd00090">
    <property type="entry name" value="HTH_ARSR"/>
    <property type="match status" value="1"/>
</dbReference>
<reference evidence="5 6" key="1">
    <citation type="submission" date="2018-04" db="EMBL/GenBank/DDBJ databases">
        <title>Genomic Encyclopedia of Archaeal and Bacterial Type Strains, Phase II (KMG-II): from individual species to whole genera.</title>
        <authorList>
            <person name="Goeker M."/>
        </authorList>
    </citation>
    <scope>NUCLEOTIDE SEQUENCE [LARGE SCALE GENOMIC DNA]</scope>
    <source>
        <strain evidence="5 6">DSM 18806</strain>
    </source>
</reference>
<accession>A0A2T5IHF4</accession>
<keyword evidence="6" id="KW-1185">Reference proteome</keyword>
<evidence type="ECO:0000259" key="4">
    <source>
        <dbReference type="PROSITE" id="PS50995"/>
    </source>
</evidence>
<dbReference type="GO" id="GO:0003700">
    <property type="term" value="F:DNA-binding transcription factor activity"/>
    <property type="evidence" value="ECO:0007669"/>
    <property type="project" value="InterPro"/>
</dbReference>
<dbReference type="RefSeq" id="WP_108033131.1">
    <property type="nucleotide sequence ID" value="NZ_QAOM01000014.1"/>
</dbReference>
<evidence type="ECO:0000256" key="2">
    <source>
        <dbReference type="ARBA" id="ARBA00023125"/>
    </source>
</evidence>
<evidence type="ECO:0000256" key="3">
    <source>
        <dbReference type="ARBA" id="ARBA00023163"/>
    </source>
</evidence>
<protein>
    <submittedName>
        <fullName evidence="5">DNA-binding MarR family transcriptional regulator</fullName>
    </submittedName>
</protein>
<dbReference type="PRINTS" id="PR00598">
    <property type="entry name" value="HTHMARR"/>
</dbReference>
<dbReference type="EMBL" id="QAOM01000014">
    <property type="protein sequence ID" value="PTQ83260.1"/>
    <property type="molecule type" value="Genomic_DNA"/>
</dbReference>
<dbReference type="SUPFAM" id="SSF46785">
    <property type="entry name" value="Winged helix' DNA-binding domain"/>
    <property type="match status" value="1"/>
</dbReference>
<dbReference type="PANTHER" id="PTHR42756">
    <property type="entry name" value="TRANSCRIPTIONAL REGULATOR, MARR"/>
    <property type="match status" value="1"/>
</dbReference>
<dbReference type="InterPro" id="IPR011991">
    <property type="entry name" value="ArsR-like_HTH"/>
</dbReference>
<name>A0A2T5IHF4_9LACT</name>
<keyword evidence="2 5" id="KW-0238">DNA-binding</keyword>
<gene>
    <name evidence="5" type="ORF">C8U37_11415</name>
</gene>